<dbReference type="GO" id="GO:0006567">
    <property type="term" value="P:L-threonine catabolic process"/>
    <property type="evidence" value="ECO:0007669"/>
    <property type="project" value="TreeGrafter"/>
</dbReference>
<dbReference type="RefSeq" id="WP_055192765.1">
    <property type="nucleotide sequence ID" value="NZ_FPBS01000003.1"/>
</dbReference>
<protein>
    <submittedName>
        <fullName evidence="5">Threonine dehydratase</fullName>
        <ecNumber evidence="5">4.3.1.19</ecNumber>
    </submittedName>
</protein>
<evidence type="ECO:0000313" key="6">
    <source>
        <dbReference type="Proteomes" id="UP000050471"/>
    </source>
</evidence>
<comment type="caution">
    <text evidence="5">The sequence shown here is derived from an EMBL/GenBank/DDBJ whole genome shotgun (WGS) entry which is preliminary data.</text>
</comment>
<evidence type="ECO:0000256" key="3">
    <source>
        <dbReference type="ARBA" id="ARBA00023239"/>
    </source>
</evidence>
<dbReference type="PANTHER" id="PTHR48078:SF6">
    <property type="entry name" value="L-THREONINE DEHYDRATASE CATABOLIC TDCB"/>
    <property type="match status" value="1"/>
</dbReference>
<evidence type="ECO:0000256" key="2">
    <source>
        <dbReference type="ARBA" id="ARBA00022898"/>
    </source>
</evidence>
<dbReference type="InterPro" id="IPR036052">
    <property type="entry name" value="TrpB-like_PALP_sf"/>
</dbReference>
<keyword evidence="3 5" id="KW-0456">Lyase</keyword>
<dbReference type="InterPro" id="IPR050147">
    <property type="entry name" value="Ser/Thr_Dehydratase"/>
</dbReference>
<dbReference type="OrthoDB" id="9811476at2"/>
<dbReference type="GO" id="GO:0009097">
    <property type="term" value="P:isoleucine biosynthetic process"/>
    <property type="evidence" value="ECO:0007669"/>
    <property type="project" value="TreeGrafter"/>
</dbReference>
<dbReference type="NCBIfam" id="NF006094">
    <property type="entry name" value="PRK08246.1"/>
    <property type="match status" value="1"/>
</dbReference>
<dbReference type="GO" id="GO:0006565">
    <property type="term" value="P:L-serine catabolic process"/>
    <property type="evidence" value="ECO:0007669"/>
    <property type="project" value="TreeGrafter"/>
</dbReference>
<dbReference type="PANTHER" id="PTHR48078">
    <property type="entry name" value="THREONINE DEHYDRATASE, MITOCHONDRIAL-RELATED"/>
    <property type="match status" value="1"/>
</dbReference>
<dbReference type="EMBL" id="LKBA01000024">
    <property type="protein sequence ID" value="KPN61731.1"/>
    <property type="molecule type" value="Genomic_DNA"/>
</dbReference>
<name>A0A0N8IB01_9RHOB</name>
<keyword evidence="6" id="KW-1185">Reference proteome</keyword>
<dbReference type="InterPro" id="IPR001926">
    <property type="entry name" value="TrpB-like_PALP"/>
</dbReference>
<keyword evidence="2" id="KW-0663">Pyridoxal phosphate</keyword>
<dbReference type="GO" id="GO:0003941">
    <property type="term" value="F:L-serine ammonia-lyase activity"/>
    <property type="evidence" value="ECO:0007669"/>
    <property type="project" value="TreeGrafter"/>
</dbReference>
<dbReference type="SUPFAM" id="SSF53686">
    <property type="entry name" value="Tryptophan synthase beta subunit-like PLP-dependent enzymes"/>
    <property type="match status" value="1"/>
</dbReference>
<comment type="cofactor">
    <cofactor evidence="1">
        <name>pyridoxal 5'-phosphate</name>
        <dbReference type="ChEBI" id="CHEBI:597326"/>
    </cofactor>
</comment>
<feature type="domain" description="Tryptophan synthase beta chain-like PALP" evidence="4">
    <location>
        <begin position="15"/>
        <end position="297"/>
    </location>
</feature>
<dbReference type="STRING" id="154981.AKJ29_03740"/>
<reference evidence="5 6" key="1">
    <citation type="submission" date="2015-09" db="EMBL/GenBank/DDBJ databases">
        <title>Draft genome sequence of Aliiroseovarius crassostreae CV919-312TSm, the causative agent of Roseovarius Oyster Disease (formerly Juvenile Oyster Disease).</title>
        <authorList>
            <person name="Kessner L."/>
            <person name="Spinard E."/>
            <person name="Nelson D."/>
        </authorList>
    </citation>
    <scope>NUCLEOTIDE SEQUENCE [LARGE SCALE GENOMIC DNA]</scope>
    <source>
        <strain evidence="5 6">CV919-312</strain>
    </source>
</reference>
<evidence type="ECO:0000259" key="4">
    <source>
        <dbReference type="Pfam" id="PF00291"/>
    </source>
</evidence>
<sequence length="306" mass="31588">MNWKDEITAAHTRIAPYVRRTPVATLTLSGWDDPIEMKFEQMQHTGTFKARGAFNSLLSGAVPKAGIVAASGGNHGAAVAYAASQLGHKAAVFVPQMAGPAKIELIRRAGADLRVVQGAYADALEAALAYEAETGAMQIHAYDGNGTVTGQGTVLREWEEQGLAADTVLIAVGGGGLIGGSLAWTQGGRKIVAVEPETSCALNAALVAGKPVDVDVSGIAANALGARRIGSLCFDLATRHLHQSVLVTDNAISDAQKLLWQGVRQHVEPAGATALAALLSGAYTPAPQERIAVLICGANPAPDPFS</sequence>
<dbReference type="GO" id="GO:0004794">
    <property type="term" value="F:threonine deaminase activity"/>
    <property type="evidence" value="ECO:0007669"/>
    <property type="project" value="UniProtKB-EC"/>
</dbReference>
<dbReference type="Gene3D" id="3.40.50.1100">
    <property type="match status" value="2"/>
</dbReference>
<proteinExistence type="predicted"/>
<dbReference type="Pfam" id="PF00291">
    <property type="entry name" value="PALP"/>
    <property type="match status" value="1"/>
</dbReference>
<gene>
    <name evidence="5" type="ORF">AKJ29_03740</name>
</gene>
<dbReference type="AlphaFoldDB" id="A0A0N8IB01"/>
<dbReference type="EC" id="4.3.1.19" evidence="5"/>
<organism evidence="5 6">
    <name type="scientific">Aliiroseovarius crassostreae</name>
    <dbReference type="NCBI Taxonomy" id="154981"/>
    <lineage>
        <taxon>Bacteria</taxon>
        <taxon>Pseudomonadati</taxon>
        <taxon>Pseudomonadota</taxon>
        <taxon>Alphaproteobacteria</taxon>
        <taxon>Rhodobacterales</taxon>
        <taxon>Paracoccaceae</taxon>
        <taxon>Aliiroseovarius</taxon>
    </lineage>
</organism>
<evidence type="ECO:0000256" key="1">
    <source>
        <dbReference type="ARBA" id="ARBA00001933"/>
    </source>
</evidence>
<dbReference type="Proteomes" id="UP000050471">
    <property type="component" value="Unassembled WGS sequence"/>
</dbReference>
<evidence type="ECO:0000313" key="5">
    <source>
        <dbReference type="EMBL" id="KPN61731.1"/>
    </source>
</evidence>
<accession>A0A0N8IB01</accession>